<dbReference type="EMBL" id="CP002106">
    <property type="protein sequence ID" value="ADK68181.1"/>
    <property type="molecule type" value="Genomic_DNA"/>
</dbReference>
<dbReference type="STRING" id="633147.Olsu_1071"/>
<dbReference type="PANTHER" id="PTHR11138">
    <property type="entry name" value="METHIONYL-TRNA FORMYLTRANSFERASE"/>
    <property type="match status" value="1"/>
</dbReference>
<dbReference type="GeneID" id="78512491"/>
<dbReference type="SUPFAM" id="SSF53328">
    <property type="entry name" value="Formyltransferase"/>
    <property type="match status" value="1"/>
</dbReference>
<evidence type="ECO:0000313" key="9">
    <source>
        <dbReference type="Proteomes" id="UP000000333"/>
    </source>
</evidence>
<keyword evidence="4 5" id="KW-0648">Protein biosynthesis</keyword>
<dbReference type="InterPro" id="IPR011034">
    <property type="entry name" value="Formyl_transferase-like_C_sf"/>
</dbReference>
<evidence type="ECO:0000256" key="2">
    <source>
        <dbReference type="ARBA" id="ARBA00012261"/>
    </source>
</evidence>
<proteinExistence type="inferred from homology"/>
<dbReference type="InterPro" id="IPR002376">
    <property type="entry name" value="Formyl_transf_N"/>
</dbReference>
<sequence length="309" mass="32277">MRIVFMGTPDFAVPPLQALAAAHEVALVVTRPDAVRGRGRRLVPSPVKEKALALGLPVVEATRITDELLARIRALAPDVICVAAFGCILPDELLSAAPLGCVNVHGSLLPRWRGAAPVQRAILAGDERAGISIMRVVHELDAGAYCRQASVEVGERGCEELMGELASLGARELLGALADMEAGIAVWVEQDDSEASYAKKIAKQEMGLDPAATALANRRCVQASGATAPARLSVGGCGLRALSARVAGETASDVGDVAPGQVVARKGRVFLGCSDGALELLRVKPDGRREMDASAWAQGLHGDCGWDRA</sequence>
<comment type="similarity">
    <text evidence="1 5">Belongs to the Fmt family.</text>
</comment>
<evidence type="ECO:0000256" key="5">
    <source>
        <dbReference type="HAMAP-Rule" id="MF_00182"/>
    </source>
</evidence>
<dbReference type="InterPro" id="IPR005793">
    <property type="entry name" value="Formyl_trans_C"/>
</dbReference>
<dbReference type="PANTHER" id="PTHR11138:SF5">
    <property type="entry name" value="METHIONYL-TRNA FORMYLTRANSFERASE, MITOCHONDRIAL"/>
    <property type="match status" value="1"/>
</dbReference>
<dbReference type="eggNOG" id="COG0223">
    <property type="taxonomic scope" value="Bacteria"/>
</dbReference>
<dbReference type="Pfam" id="PF02911">
    <property type="entry name" value="Formyl_trans_C"/>
    <property type="match status" value="1"/>
</dbReference>
<evidence type="ECO:0000313" key="8">
    <source>
        <dbReference type="EMBL" id="ADK68181.1"/>
    </source>
</evidence>
<dbReference type="InterPro" id="IPR005794">
    <property type="entry name" value="Fmt"/>
</dbReference>
<dbReference type="AlphaFoldDB" id="E1QVM8"/>
<dbReference type="SUPFAM" id="SSF50486">
    <property type="entry name" value="FMT C-terminal domain-like"/>
    <property type="match status" value="1"/>
</dbReference>
<evidence type="ECO:0000256" key="1">
    <source>
        <dbReference type="ARBA" id="ARBA00010699"/>
    </source>
</evidence>
<dbReference type="Proteomes" id="UP000000333">
    <property type="component" value="Chromosome"/>
</dbReference>
<feature type="domain" description="Formyl transferase N-terminal" evidence="6">
    <location>
        <begin position="1"/>
        <end position="156"/>
    </location>
</feature>
<dbReference type="RefSeq" id="WP_013251933.1">
    <property type="nucleotide sequence ID" value="NC_014363.1"/>
</dbReference>
<keyword evidence="9" id="KW-1185">Reference proteome</keyword>
<dbReference type="Pfam" id="PF00551">
    <property type="entry name" value="Formyl_trans_N"/>
    <property type="match status" value="1"/>
</dbReference>
<dbReference type="CDD" id="cd08646">
    <property type="entry name" value="FMT_core_Met-tRNA-FMT_N"/>
    <property type="match status" value="1"/>
</dbReference>
<evidence type="ECO:0000256" key="3">
    <source>
        <dbReference type="ARBA" id="ARBA00022679"/>
    </source>
</evidence>
<dbReference type="HOGENOM" id="CLU_033347_1_0_11"/>
<dbReference type="HAMAP" id="MF_00182">
    <property type="entry name" value="Formyl_trans"/>
    <property type="match status" value="1"/>
</dbReference>
<dbReference type="GO" id="GO:0005829">
    <property type="term" value="C:cytosol"/>
    <property type="evidence" value="ECO:0007669"/>
    <property type="project" value="TreeGrafter"/>
</dbReference>
<feature type="domain" description="Formyl transferase C-terminal" evidence="7">
    <location>
        <begin position="211"/>
        <end position="300"/>
    </location>
</feature>
<dbReference type="InterPro" id="IPR041711">
    <property type="entry name" value="Met-tRNA-FMT_N"/>
</dbReference>
<dbReference type="EC" id="2.1.2.9" evidence="2 5"/>
<reference evidence="8 9" key="1">
    <citation type="journal article" date="2010" name="Stand. Genomic Sci.">
        <title>Complete genome sequence of Olsenella uli type strain (VPI D76D-27C).</title>
        <authorList>
            <person name="Goker M."/>
            <person name="Held B."/>
            <person name="Lucas S."/>
            <person name="Nolan M."/>
            <person name="Yasawong M."/>
            <person name="Glavina Del Rio T."/>
            <person name="Tice H."/>
            <person name="Cheng J.F."/>
            <person name="Bruce D."/>
            <person name="Detter J.C."/>
            <person name="Tapia R."/>
            <person name="Han C."/>
            <person name="Goodwin L."/>
            <person name="Pitluck S."/>
            <person name="Liolios K."/>
            <person name="Ivanova N."/>
            <person name="Mavromatis K."/>
            <person name="Mikhailova N."/>
            <person name="Pati A."/>
            <person name="Chen A."/>
            <person name="Palaniappan K."/>
            <person name="Land M."/>
            <person name="Hauser L."/>
            <person name="Chang Y.J."/>
            <person name="Jeffries C.D."/>
            <person name="Rohde M."/>
            <person name="Sikorski J."/>
            <person name="Pukall R."/>
            <person name="Woyke T."/>
            <person name="Bristow J."/>
            <person name="Eisen J.A."/>
            <person name="Markowitz V."/>
            <person name="Hugenholtz P."/>
            <person name="Kyrpides N.C."/>
            <person name="Klenk H.P."/>
            <person name="Lapidus A."/>
        </authorList>
    </citation>
    <scope>NUCLEOTIDE SEQUENCE [LARGE SCALE GENOMIC DNA]</scope>
    <source>
        <strain evidence="9">ATCC 49627 / DSM 7084 / CIP 109912 / JCM 12494 / NCIMB 702895 / VPI D76D-27C</strain>
    </source>
</reference>
<evidence type="ECO:0000259" key="7">
    <source>
        <dbReference type="Pfam" id="PF02911"/>
    </source>
</evidence>
<comment type="catalytic activity">
    <reaction evidence="5">
        <text>L-methionyl-tRNA(fMet) + (6R)-10-formyltetrahydrofolate = N-formyl-L-methionyl-tRNA(fMet) + (6S)-5,6,7,8-tetrahydrofolate + H(+)</text>
        <dbReference type="Rhea" id="RHEA:24380"/>
        <dbReference type="Rhea" id="RHEA-COMP:9952"/>
        <dbReference type="Rhea" id="RHEA-COMP:9953"/>
        <dbReference type="ChEBI" id="CHEBI:15378"/>
        <dbReference type="ChEBI" id="CHEBI:57453"/>
        <dbReference type="ChEBI" id="CHEBI:78530"/>
        <dbReference type="ChEBI" id="CHEBI:78844"/>
        <dbReference type="ChEBI" id="CHEBI:195366"/>
        <dbReference type="EC" id="2.1.2.9"/>
    </reaction>
</comment>
<feature type="binding site" evidence="5">
    <location>
        <begin position="107"/>
        <end position="110"/>
    </location>
    <ligand>
        <name>(6S)-5,6,7,8-tetrahydrofolate</name>
        <dbReference type="ChEBI" id="CHEBI:57453"/>
    </ligand>
</feature>
<keyword evidence="3 5" id="KW-0808">Transferase</keyword>
<protein>
    <recommendedName>
        <fullName evidence="2 5">Methionyl-tRNA formyltransferase</fullName>
        <ecNumber evidence="2 5">2.1.2.9</ecNumber>
    </recommendedName>
</protein>
<dbReference type="PATRIC" id="fig|633147.7.peg.473"/>
<dbReference type="OrthoDB" id="9802815at2"/>
<dbReference type="KEGG" id="ols:Olsu_1071"/>
<dbReference type="Gene3D" id="3.40.50.12230">
    <property type="match status" value="1"/>
</dbReference>
<dbReference type="InterPro" id="IPR036477">
    <property type="entry name" value="Formyl_transf_N_sf"/>
</dbReference>
<evidence type="ECO:0000256" key="4">
    <source>
        <dbReference type="ARBA" id="ARBA00022917"/>
    </source>
</evidence>
<dbReference type="NCBIfam" id="TIGR00460">
    <property type="entry name" value="fmt"/>
    <property type="match status" value="1"/>
</dbReference>
<accession>E1QVM8</accession>
<organism evidence="8 9">
    <name type="scientific">Olsenella uli (strain ATCC 49627 / DSM 7084 / CCUG 31166 / CIP 109912 / JCM 12494 / LMG 11480 / NCIMB 702895 / VPI D76D-27C)</name>
    <name type="common">Lactobacillus uli</name>
    <dbReference type="NCBI Taxonomy" id="633147"/>
    <lineage>
        <taxon>Bacteria</taxon>
        <taxon>Bacillati</taxon>
        <taxon>Actinomycetota</taxon>
        <taxon>Coriobacteriia</taxon>
        <taxon>Coriobacteriales</taxon>
        <taxon>Atopobiaceae</taxon>
        <taxon>Olsenella</taxon>
    </lineage>
</organism>
<comment type="function">
    <text evidence="5">Attaches a formyl group to the free amino group of methionyl-tRNA(fMet). The formyl group appears to play a dual role in the initiator identity of N-formylmethionyl-tRNA by promoting its recognition by IF2 and preventing the misappropriation of this tRNA by the elongation apparatus.</text>
</comment>
<dbReference type="GO" id="GO:0004479">
    <property type="term" value="F:methionyl-tRNA formyltransferase activity"/>
    <property type="evidence" value="ECO:0007669"/>
    <property type="project" value="UniProtKB-UniRule"/>
</dbReference>
<gene>
    <name evidence="5" type="primary">fmt</name>
    <name evidence="8" type="ordered locus">Olsu_1071</name>
</gene>
<name>E1QVM8_OLSUV</name>
<evidence type="ECO:0000259" key="6">
    <source>
        <dbReference type="Pfam" id="PF00551"/>
    </source>
</evidence>